<keyword evidence="2" id="KW-1185">Reference proteome</keyword>
<name>A0ACB5RCY2_9CLOT</name>
<evidence type="ECO:0000313" key="1">
    <source>
        <dbReference type="EMBL" id="GKX67017.1"/>
    </source>
</evidence>
<dbReference type="EMBL" id="BROD01000001">
    <property type="protein sequence ID" value="GKX67017.1"/>
    <property type="molecule type" value="Genomic_DNA"/>
</dbReference>
<evidence type="ECO:0000313" key="2">
    <source>
        <dbReference type="Proteomes" id="UP001058074"/>
    </source>
</evidence>
<reference evidence="1" key="1">
    <citation type="journal article" date="2025" name="Int. J. Syst. Evol. Microbiol.">
        <title>Inconstantimicrobium mannanitabidum sp. nov., a novel member of the family Clostridiaceae isolated from anoxic soil under the treatment of reductive soil disinfestation.</title>
        <authorList>
            <person name="Ueki A."/>
            <person name="Tonouchi A."/>
            <person name="Honma S."/>
            <person name="Kaku N."/>
            <person name="Ueki K."/>
        </authorList>
    </citation>
    <scope>NUCLEOTIDE SEQUENCE</scope>
    <source>
        <strain evidence="1">TW13</strain>
    </source>
</reference>
<proteinExistence type="predicted"/>
<comment type="caution">
    <text evidence="1">The sequence shown here is derived from an EMBL/GenBank/DDBJ whole genome shotgun (WGS) entry which is preliminary data.</text>
</comment>
<organism evidence="1 2">
    <name type="scientific">Inconstantimicrobium mannanitabidum</name>
    <dbReference type="NCBI Taxonomy" id="1604901"/>
    <lineage>
        <taxon>Bacteria</taxon>
        <taxon>Bacillati</taxon>
        <taxon>Bacillota</taxon>
        <taxon>Clostridia</taxon>
        <taxon>Eubacteriales</taxon>
        <taxon>Clostridiaceae</taxon>
        <taxon>Inconstantimicrobium</taxon>
    </lineage>
</organism>
<sequence>MSNSEIKILNKNSINPQHKAEHESYEYTKYEVTKDGEDKHCHICFYEIPPLKANYPYHYHLNNEEVFYIISGNGILETPDGNKPISAGDVVVCPPSEKAAHRIINSSETELLVYLDYDTANYPDIAYYPHSNKVGILANGIPNKFYREGTNIEYYEGE</sequence>
<accession>A0ACB5RCY2</accession>
<gene>
    <name evidence="1" type="ORF">rsdtw13_22750</name>
</gene>
<dbReference type="Proteomes" id="UP001058074">
    <property type="component" value="Unassembled WGS sequence"/>
</dbReference>
<protein>
    <submittedName>
        <fullName evidence="1">Uncharacterized protein</fullName>
    </submittedName>
</protein>